<dbReference type="Proteomes" id="UP000295763">
    <property type="component" value="Unassembled WGS sequence"/>
</dbReference>
<dbReference type="EMBL" id="SLYB01000037">
    <property type="protein sequence ID" value="TCP91173.1"/>
    <property type="molecule type" value="Genomic_DNA"/>
</dbReference>
<proteinExistence type="predicted"/>
<sequence>MHRLQLMVTSASMLEMGTFPRCQFDQRGGIVGSAKNADWYINNLKNEIENIEFEIRFYNGDYCLLAYSRHIFINRTTVPVPVGAVIRLKNDDIISIANYDLRVQIYTERSDNVNLQDDLYHLVKTTDAMLLSADSHQYMTNNLDDNVTAPTGNELLTLKREQFELDPLHFLENEVADEMDMLSQIAAPDSIDKAQYYKIINEYINTNIESYEPSILSEEPRVLPVEPHIPSSIYHKVEIAENLTKSTALLDETENKEPAPRGILDPLFFIK</sequence>
<reference evidence="1 2" key="1">
    <citation type="submission" date="2019-03" db="EMBL/GenBank/DDBJ databases">
        <title>Genomic Encyclopedia of Type Strains, Phase IV (KMG-IV): sequencing the most valuable type-strain genomes for metagenomic binning, comparative biology and taxonomic classification.</title>
        <authorList>
            <person name="Goeker M."/>
        </authorList>
    </citation>
    <scope>NUCLEOTIDE SEQUENCE [LARGE SCALE GENOMIC DNA]</scope>
    <source>
        <strain evidence="1 2">DSM 28404</strain>
    </source>
</reference>
<name>A0A4V2T0V6_9PAST</name>
<keyword evidence="2" id="KW-1185">Reference proteome</keyword>
<protein>
    <submittedName>
        <fullName evidence="1">Type VI secretion system protein ImpI</fullName>
    </submittedName>
</protein>
<accession>A0A4V2T0V6</accession>
<organism evidence="1 2">
    <name type="scientific">Cricetibacter osteomyelitidis</name>
    <dbReference type="NCBI Taxonomy" id="1521931"/>
    <lineage>
        <taxon>Bacteria</taxon>
        <taxon>Pseudomonadati</taxon>
        <taxon>Pseudomonadota</taxon>
        <taxon>Gammaproteobacteria</taxon>
        <taxon>Pasteurellales</taxon>
        <taxon>Pasteurellaceae</taxon>
        <taxon>Cricetibacter</taxon>
    </lineage>
</organism>
<evidence type="ECO:0000313" key="2">
    <source>
        <dbReference type="Proteomes" id="UP000295763"/>
    </source>
</evidence>
<dbReference type="SUPFAM" id="SSF49879">
    <property type="entry name" value="SMAD/FHA domain"/>
    <property type="match status" value="1"/>
</dbReference>
<dbReference type="AlphaFoldDB" id="A0A4V2T0V6"/>
<comment type="caution">
    <text evidence="1">The sequence shown here is derived from an EMBL/GenBank/DDBJ whole genome shotgun (WGS) entry which is preliminary data.</text>
</comment>
<evidence type="ECO:0000313" key="1">
    <source>
        <dbReference type="EMBL" id="TCP91173.1"/>
    </source>
</evidence>
<gene>
    <name evidence="1" type="ORF">EDC44_1379</name>
</gene>
<dbReference type="InterPro" id="IPR008984">
    <property type="entry name" value="SMAD_FHA_dom_sf"/>
</dbReference>